<name>A0A9D1J3T8_9FIRM</name>
<dbReference type="Proteomes" id="UP000824232">
    <property type="component" value="Unassembled WGS sequence"/>
</dbReference>
<dbReference type="AlphaFoldDB" id="A0A9D1J3T8"/>
<feature type="transmembrane region" description="Helical" evidence="1">
    <location>
        <begin position="282"/>
        <end position="300"/>
    </location>
</feature>
<evidence type="ECO:0000313" key="3">
    <source>
        <dbReference type="Proteomes" id="UP000824232"/>
    </source>
</evidence>
<reference evidence="2" key="1">
    <citation type="submission" date="2020-10" db="EMBL/GenBank/DDBJ databases">
        <authorList>
            <person name="Gilroy R."/>
        </authorList>
    </citation>
    <scope>NUCLEOTIDE SEQUENCE</scope>
    <source>
        <strain evidence="2">CHK184-20233</strain>
    </source>
</reference>
<keyword evidence="1" id="KW-0472">Membrane</keyword>
<accession>A0A9D1J3T8</accession>
<keyword evidence="1" id="KW-1133">Transmembrane helix</keyword>
<evidence type="ECO:0000313" key="2">
    <source>
        <dbReference type="EMBL" id="HIR59768.1"/>
    </source>
</evidence>
<protein>
    <submittedName>
        <fullName evidence="2">Uncharacterized protein</fullName>
    </submittedName>
</protein>
<organism evidence="2 3">
    <name type="scientific">Candidatus Onthousia excrementipullorum</name>
    <dbReference type="NCBI Taxonomy" id="2840884"/>
    <lineage>
        <taxon>Bacteria</taxon>
        <taxon>Bacillati</taxon>
        <taxon>Bacillota</taxon>
        <taxon>Bacilli</taxon>
        <taxon>Candidatus Onthousia</taxon>
    </lineage>
</organism>
<sequence length="305" mass="32758">MKNLKKGLSILTFAFVMVISLSVVNVNAEEIKLEDKLTEFLGGTALTITKDDTLTYDGETWIGVNGRISLVSGDVTLKYENNVVNITTNNTESIVNGGKQFIMQIDTGSDILTVKLTNSKGSTLNVEGTLAIPKGSKGVLINEGTVNVYGNLEIRSSGTYTSTGTTNVYGNVAVLADGTTSANIGDSIFTLYKNGNIYSEKEDISSNIVNGLEDTYEIVSNDKHYVGNTTKPVEADCEYGYTLQAKEVEEVPVVPGEDENVSDNLKEEVSEEVANPETSDGILLFLGLTVVGIAGVALTYRRLHN</sequence>
<comment type="caution">
    <text evidence="2">The sequence shown here is derived from an EMBL/GenBank/DDBJ whole genome shotgun (WGS) entry which is preliminary data.</text>
</comment>
<evidence type="ECO:0000256" key="1">
    <source>
        <dbReference type="SAM" id="Phobius"/>
    </source>
</evidence>
<proteinExistence type="predicted"/>
<keyword evidence="1" id="KW-0812">Transmembrane</keyword>
<gene>
    <name evidence="2" type="ORF">IAB38_06930</name>
</gene>
<reference evidence="2" key="2">
    <citation type="journal article" date="2021" name="PeerJ">
        <title>Extensive microbial diversity within the chicken gut microbiome revealed by metagenomics and culture.</title>
        <authorList>
            <person name="Gilroy R."/>
            <person name="Ravi A."/>
            <person name="Getino M."/>
            <person name="Pursley I."/>
            <person name="Horton D.L."/>
            <person name="Alikhan N.F."/>
            <person name="Baker D."/>
            <person name="Gharbi K."/>
            <person name="Hall N."/>
            <person name="Watson M."/>
            <person name="Adriaenssens E.M."/>
            <person name="Foster-Nyarko E."/>
            <person name="Jarju S."/>
            <person name="Secka A."/>
            <person name="Antonio M."/>
            <person name="Oren A."/>
            <person name="Chaudhuri R.R."/>
            <person name="La Ragione R."/>
            <person name="Hildebrand F."/>
            <person name="Pallen M.J."/>
        </authorList>
    </citation>
    <scope>NUCLEOTIDE SEQUENCE</scope>
    <source>
        <strain evidence="2">CHK184-20233</strain>
    </source>
</reference>
<dbReference type="EMBL" id="DVHC01000065">
    <property type="protein sequence ID" value="HIR59768.1"/>
    <property type="molecule type" value="Genomic_DNA"/>
</dbReference>